<evidence type="ECO:0000256" key="3">
    <source>
        <dbReference type="ARBA" id="ARBA00012918"/>
    </source>
</evidence>
<feature type="binding site" evidence="7">
    <location>
        <position position="191"/>
    </location>
    <ligand>
        <name>substrate</name>
    </ligand>
</feature>
<dbReference type="NCBIfam" id="NF002134">
    <property type="entry name" value="PRK00971.1-4"/>
    <property type="match status" value="1"/>
</dbReference>
<dbReference type="GO" id="GO:0006537">
    <property type="term" value="P:glutamate biosynthetic process"/>
    <property type="evidence" value="ECO:0007669"/>
    <property type="project" value="TreeGrafter"/>
</dbReference>
<gene>
    <name evidence="7" type="primary">glsA</name>
    <name evidence="9" type="ORF">D1832_13490</name>
</gene>
<evidence type="ECO:0000256" key="2">
    <source>
        <dbReference type="ARBA" id="ARBA00011881"/>
    </source>
</evidence>
<dbReference type="RefSeq" id="WP_118914770.1">
    <property type="nucleotide sequence ID" value="NZ_CBCRVH010000021.1"/>
</dbReference>
<dbReference type="Proteomes" id="UP000285376">
    <property type="component" value="Unassembled WGS sequence"/>
</dbReference>
<evidence type="ECO:0000313" key="10">
    <source>
        <dbReference type="Proteomes" id="UP000285376"/>
    </source>
</evidence>
<feature type="domain" description="STAS" evidence="8">
    <location>
        <begin position="333"/>
        <end position="406"/>
    </location>
</feature>
<dbReference type="Gene3D" id="3.40.710.10">
    <property type="entry name" value="DD-peptidase/beta-lactamase superfamily"/>
    <property type="match status" value="1"/>
</dbReference>
<dbReference type="GO" id="GO:0004359">
    <property type="term" value="F:glutaminase activity"/>
    <property type="evidence" value="ECO:0007669"/>
    <property type="project" value="UniProtKB-UniRule"/>
</dbReference>
<feature type="binding site" evidence="7">
    <location>
        <position position="167"/>
    </location>
    <ligand>
        <name>substrate</name>
    </ligand>
</feature>
<evidence type="ECO:0000256" key="1">
    <source>
        <dbReference type="ARBA" id="ARBA00011076"/>
    </source>
</evidence>
<reference evidence="9 10" key="1">
    <citation type="submission" date="2018-08" db="EMBL/GenBank/DDBJ databases">
        <title>Whole genome sequence analysis of Dermacoccus abyssi bacteria isolated from Deep Mariana trench Micromonospora spp reveals genes involved in the environmental adaptation and production of secondary metabolites.</title>
        <authorList>
            <person name="Abdel-Mageed W.M."/>
            <person name="Lehri B."/>
            <person name="Nouioui I."/>
            <person name="Goodfellow I."/>
            <person name="Jaspars M."/>
            <person name="Karlyshev A."/>
        </authorList>
    </citation>
    <scope>NUCLEOTIDE SEQUENCE [LARGE SCALE GENOMIC DNA]</scope>
    <source>
        <strain evidence="9 10">MT1.1</strain>
    </source>
</reference>
<feature type="binding site" evidence="7">
    <location>
        <position position="261"/>
    </location>
    <ligand>
        <name>substrate</name>
    </ligand>
</feature>
<dbReference type="GO" id="GO:0006543">
    <property type="term" value="P:L-glutamine catabolic process"/>
    <property type="evidence" value="ECO:0007669"/>
    <property type="project" value="TreeGrafter"/>
</dbReference>
<dbReference type="InterPro" id="IPR012338">
    <property type="entry name" value="Beta-lactam/transpept-like"/>
</dbReference>
<feature type="binding site" evidence="7">
    <location>
        <position position="114"/>
    </location>
    <ligand>
        <name>substrate</name>
    </ligand>
</feature>
<dbReference type="PROSITE" id="PS50801">
    <property type="entry name" value="STAS"/>
    <property type="match status" value="1"/>
</dbReference>
<dbReference type="FunFam" id="3.40.710.10:FF:000005">
    <property type="entry name" value="Glutaminase"/>
    <property type="match status" value="1"/>
</dbReference>
<protein>
    <recommendedName>
        <fullName evidence="6 7">Glutaminase</fullName>
        <ecNumber evidence="3 7">3.5.1.2</ecNumber>
    </recommendedName>
</protein>
<evidence type="ECO:0000256" key="7">
    <source>
        <dbReference type="HAMAP-Rule" id="MF_00313"/>
    </source>
</evidence>
<comment type="subunit">
    <text evidence="2 7">Homotetramer.</text>
</comment>
<name>A0A417Z0W7_9MICO</name>
<dbReference type="NCBIfam" id="TIGR03814">
    <property type="entry name" value="Gln_ase"/>
    <property type="match status" value="1"/>
</dbReference>
<dbReference type="InterPro" id="IPR002645">
    <property type="entry name" value="STAS_dom"/>
</dbReference>
<evidence type="ECO:0000313" key="9">
    <source>
        <dbReference type="EMBL" id="RHW44086.1"/>
    </source>
</evidence>
<feature type="binding site" evidence="7">
    <location>
        <position position="64"/>
    </location>
    <ligand>
        <name>substrate</name>
    </ligand>
</feature>
<dbReference type="Pfam" id="PF04960">
    <property type="entry name" value="Glutaminase"/>
    <property type="match status" value="1"/>
</dbReference>
<evidence type="ECO:0000256" key="4">
    <source>
        <dbReference type="ARBA" id="ARBA00022801"/>
    </source>
</evidence>
<dbReference type="PANTHER" id="PTHR12544">
    <property type="entry name" value="GLUTAMINASE"/>
    <property type="match status" value="1"/>
</dbReference>
<feature type="binding site" evidence="7">
    <location>
        <position position="160"/>
    </location>
    <ligand>
        <name>substrate</name>
    </ligand>
</feature>
<comment type="catalytic activity">
    <reaction evidence="5 7">
        <text>L-glutamine + H2O = L-glutamate + NH4(+)</text>
        <dbReference type="Rhea" id="RHEA:15889"/>
        <dbReference type="ChEBI" id="CHEBI:15377"/>
        <dbReference type="ChEBI" id="CHEBI:28938"/>
        <dbReference type="ChEBI" id="CHEBI:29985"/>
        <dbReference type="ChEBI" id="CHEBI:58359"/>
        <dbReference type="EC" id="3.5.1.2"/>
    </reaction>
</comment>
<comment type="caution">
    <text evidence="9">The sequence shown here is derived from an EMBL/GenBank/DDBJ whole genome shotgun (WGS) entry which is preliminary data.</text>
</comment>
<dbReference type="InterPro" id="IPR036513">
    <property type="entry name" value="STAS_dom_sf"/>
</dbReference>
<sequence>MKSPILDYLNELLDTCAPDASAKNADYIPELARVSPDTFAIAFATIDGKIYAAGDDRFEFTIQSISKPFIYAMAIEQRGLDEVMERIGVEPSGEAFNELSLEAGSKRPLNPMINAGAITAHSLIGEPDDSKETRVARVLKGLSAFAGHDLRIDTEVAESEWSAAHRNMAIGHMLRSYDILPEDPDVIVRGYVEQCAVVVTTRDLAIMATTLAGGGLHPVTGEQVVSQRTARHVLSVMLSCGMYDAAGDWLTAVGIPAKSGVGGGIIGALPGQVGLATFSPPLDPHGTSARGVDVFERLSEDMAMHLMDVPPPARSVVRRSEVVELLDGVEAHVYDLQGDIRFAGAERVVRLVVDEPPEPEIVVFDLVDVHALDEPAIRMLWESVRRLDSERHDVWFAGFDDAELTRGRLDTEGYDVGRGVHVGMAEDLDDVAAQIRQSTSGGEVSRGTHHP</sequence>
<dbReference type="AlphaFoldDB" id="A0A417Z0W7"/>
<organism evidence="9 10">
    <name type="scientific">Dermacoccus abyssi</name>
    <dbReference type="NCBI Taxonomy" id="322596"/>
    <lineage>
        <taxon>Bacteria</taxon>
        <taxon>Bacillati</taxon>
        <taxon>Actinomycetota</taxon>
        <taxon>Actinomycetes</taxon>
        <taxon>Micrococcales</taxon>
        <taxon>Dermacoccaceae</taxon>
        <taxon>Dermacoccus</taxon>
    </lineage>
</organism>
<comment type="similarity">
    <text evidence="1 7">Belongs to the glutaminase family.</text>
</comment>
<keyword evidence="7" id="KW-0007">Acetylation</keyword>
<keyword evidence="4 7" id="KW-0378">Hydrolase</keyword>
<dbReference type="InterPro" id="IPR015868">
    <property type="entry name" value="Glutaminase"/>
</dbReference>
<proteinExistence type="inferred from homology"/>
<dbReference type="SUPFAM" id="SSF56601">
    <property type="entry name" value="beta-lactamase/transpeptidase-like"/>
    <property type="match status" value="1"/>
</dbReference>
<dbReference type="EMBL" id="QWLM01000020">
    <property type="protein sequence ID" value="RHW44086.1"/>
    <property type="molecule type" value="Genomic_DNA"/>
</dbReference>
<dbReference type="EC" id="3.5.1.2" evidence="3 7"/>
<dbReference type="Gene3D" id="3.30.750.24">
    <property type="entry name" value="STAS domain"/>
    <property type="match status" value="1"/>
</dbReference>
<dbReference type="SUPFAM" id="SSF52091">
    <property type="entry name" value="SpoIIaa-like"/>
    <property type="match status" value="1"/>
</dbReference>
<accession>A0A417Z0W7</accession>
<evidence type="ECO:0000256" key="5">
    <source>
        <dbReference type="ARBA" id="ARBA00049534"/>
    </source>
</evidence>
<dbReference type="HAMAP" id="MF_00313">
    <property type="entry name" value="Glutaminase"/>
    <property type="match status" value="1"/>
</dbReference>
<evidence type="ECO:0000256" key="6">
    <source>
        <dbReference type="ARBA" id="ARBA00070405"/>
    </source>
</evidence>
<feature type="binding site" evidence="7">
    <location>
        <position position="243"/>
    </location>
    <ligand>
        <name>substrate</name>
    </ligand>
</feature>
<dbReference type="PANTHER" id="PTHR12544:SF29">
    <property type="entry name" value="GLUTAMINASE"/>
    <property type="match status" value="1"/>
</dbReference>
<evidence type="ECO:0000259" key="8">
    <source>
        <dbReference type="PROSITE" id="PS50801"/>
    </source>
</evidence>